<dbReference type="AlphaFoldDB" id="A0AAV4SI23"/>
<accession>A0AAV4SI23</accession>
<keyword evidence="2" id="KW-1185">Reference proteome</keyword>
<evidence type="ECO:0000313" key="2">
    <source>
        <dbReference type="Proteomes" id="UP001054945"/>
    </source>
</evidence>
<dbReference type="InterPro" id="IPR036691">
    <property type="entry name" value="Endo/exonu/phosph_ase_sf"/>
</dbReference>
<comment type="caution">
    <text evidence="1">The sequence shown here is derived from an EMBL/GenBank/DDBJ whole genome shotgun (WGS) entry which is preliminary data.</text>
</comment>
<dbReference type="Proteomes" id="UP001054945">
    <property type="component" value="Unassembled WGS sequence"/>
</dbReference>
<organism evidence="1 2">
    <name type="scientific">Caerostris extrusa</name>
    <name type="common">Bark spider</name>
    <name type="synonym">Caerostris bankana</name>
    <dbReference type="NCBI Taxonomy" id="172846"/>
    <lineage>
        <taxon>Eukaryota</taxon>
        <taxon>Metazoa</taxon>
        <taxon>Ecdysozoa</taxon>
        <taxon>Arthropoda</taxon>
        <taxon>Chelicerata</taxon>
        <taxon>Arachnida</taxon>
        <taxon>Araneae</taxon>
        <taxon>Araneomorphae</taxon>
        <taxon>Entelegynae</taxon>
        <taxon>Araneoidea</taxon>
        <taxon>Araneidae</taxon>
        <taxon>Caerostris</taxon>
    </lineage>
</organism>
<proteinExistence type="predicted"/>
<protein>
    <submittedName>
        <fullName evidence="1">Uncharacterized protein</fullName>
    </submittedName>
</protein>
<dbReference type="EMBL" id="BPLR01009460">
    <property type="protein sequence ID" value="GIY32135.1"/>
    <property type="molecule type" value="Genomic_DNA"/>
</dbReference>
<gene>
    <name evidence="1" type="primary">EEPD1_1</name>
    <name evidence="1" type="ORF">CEXT_538361</name>
</gene>
<dbReference type="PANTHER" id="PTHR21180:SF32">
    <property type="entry name" value="ENDONUCLEASE_EXONUCLEASE_PHOSPHATASE FAMILY DOMAIN-CONTAINING PROTEIN 1"/>
    <property type="match status" value="1"/>
</dbReference>
<dbReference type="InterPro" id="IPR051675">
    <property type="entry name" value="Endo/Exo/Phosphatase_dom_1"/>
</dbReference>
<dbReference type="Gene3D" id="3.60.10.10">
    <property type="entry name" value="Endonuclease/exonuclease/phosphatase"/>
    <property type="match status" value="1"/>
</dbReference>
<name>A0AAV4SI23_CAEEX</name>
<sequence>MASKKVEDLALVSGVGATKLEQFRTEICVGRRKPFNGSYTLSTQIQNHQDDSRNGSKHCTLYRDRKGPFKTLGDLSKVKGLPPDRLAIVKMYLTTDSTCKRPGILVFKKSLTILENGFSIVAVQEIASREALSLIASELNEPKLYSVQSWQGERGKWHSLVPSHTSGDNFLVNGFLYDTSRGLQLQESAVLYIPPEKLSGLTVTCQPFFGVFKVKNLDFVVVTFSLVSETCVAKLLPSILDQLKEKFKERKIFFL</sequence>
<evidence type="ECO:0000313" key="1">
    <source>
        <dbReference type="EMBL" id="GIY32135.1"/>
    </source>
</evidence>
<dbReference type="PANTHER" id="PTHR21180">
    <property type="entry name" value="ENDONUCLEASE/EXONUCLEASE/PHOSPHATASE FAMILY DOMAIN-CONTAINING PROTEIN 1"/>
    <property type="match status" value="1"/>
</dbReference>
<reference evidence="1 2" key="1">
    <citation type="submission" date="2021-06" db="EMBL/GenBank/DDBJ databases">
        <title>Caerostris extrusa draft genome.</title>
        <authorList>
            <person name="Kono N."/>
            <person name="Arakawa K."/>
        </authorList>
    </citation>
    <scope>NUCLEOTIDE SEQUENCE [LARGE SCALE GENOMIC DNA]</scope>
</reference>